<evidence type="ECO:0000259" key="3">
    <source>
        <dbReference type="Pfam" id="PF26079"/>
    </source>
</evidence>
<evidence type="ECO:0000256" key="1">
    <source>
        <dbReference type="ARBA" id="ARBA00038087"/>
    </source>
</evidence>
<proteinExistence type="inferred from homology"/>
<dbReference type="Pfam" id="PF26078">
    <property type="entry name" value="Baseplate_J_M"/>
    <property type="match status" value="1"/>
</dbReference>
<dbReference type="EMBL" id="JADIMX010000138">
    <property type="protein sequence ID" value="MBO8435137.1"/>
    <property type="molecule type" value="Genomic_DNA"/>
</dbReference>
<dbReference type="InterPro" id="IPR058530">
    <property type="entry name" value="Baseplate_J-like_C"/>
</dbReference>
<name>A0A9D9DVZ0_9FIRM</name>
<dbReference type="AlphaFoldDB" id="A0A9D9DVZ0"/>
<dbReference type="PANTHER" id="PTHR37829">
    <property type="entry name" value="PHAGE-LIKE ELEMENT PBSX PROTEIN XKDT"/>
    <property type="match status" value="1"/>
</dbReference>
<gene>
    <name evidence="4" type="ORF">IAC55_07450</name>
</gene>
<protein>
    <submittedName>
        <fullName evidence="4">Baseplate J/gp47 family protein</fullName>
    </submittedName>
</protein>
<dbReference type="InterPro" id="IPR052399">
    <property type="entry name" value="Phage_Baseplate_Assmbl_Protein"/>
</dbReference>
<organism evidence="4 5">
    <name type="scientific">Candidatus Fimicola merdigallinarum</name>
    <dbReference type="NCBI Taxonomy" id="2840819"/>
    <lineage>
        <taxon>Bacteria</taxon>
        <taxon>Bacillati</taxon>
        <taxon>Bacillota</taxon>
        <taxon>Clostridia</taxon>
        <taxon>Lachnospirales</taxon>
        <taxon>Lachnospiraceae</taxon>
        <taxon>Lachnospiraceae incertae sedis</taxon>
        <taxon>Candidatus Fimicola</taxon>
    </lineage>
</organism>
<evidence type="ECO:0000313" key="4">
    <source>
        <dbReference type="EMBL" id="MBO8435137.1"/>
    </source>
</evidence>
<accession>A0A9D9DVZ0</accession>
<comment type="caution">
    <text evidence="4">The sequence shown here is derived from an EMBL/GenBank/DDBJ whole genome shotgun (WGS) entry which is preliminary data.</text>
</comment>
<reference evidence="4" key="1">
    <citation type="submission" date="2020-10" db="EMBL/GenBank/DDBJ databases">
        <authorList>
            <person name="Gilroy R."/>
        </authorList>
    </citation>
    <scope>NUCLEOTIDE SEQUENCE</scope>
    <source>
        <strain evidence="4">F6-4510</strain>
    </source>
</reference>
<feature type="domain" description="Baseplate J-like C-terminal" evidence="3">
    <location>
        <begin position="263"/>
        <end position="350"/>
    </location>
</feature>
<reference evidence="4" key="2">
    <citation type="journal article" date="2021" name="PeerJ">
        <title>Extensive microbial diversity within the chicken gut microbiome revealed by metagenomics and culture.</title>
        <authorList>
            <person name="Gilroy R."/>
            <person name="Ravi A."/>
            <person name="Getino M."/>
            <person name="Pursley I."/>
            <person name="Horton D.L."/>
            <person name="Alikhan N.F."/>
            <person name="Baker D."/>
            <person name="Gharbi K."/>
            <person name="Hall N."/>
            <person name="Watson M."/>
            <person name="Adriaenssens E.M."/>
            <person name="Foster-Nyarko E."/>
            <person name="Jarju S."/>
            <person name="Secka A."/>
            <person name="Antonio M."/>
            <person name="Oren A."/>
            <person name="Chaudhuri R.R."/>
            <person name="La Ragione R."/>
            <person name="Hildebrand F."/>
            <person name="Pallen M.J."/>
        </authorList>
    </citation>
    <scope>NUCLEOTIDE SEQUENCE</scope>
    <source>
        <strain evidence="4">F6-4510</strain>
    </source>
</reference>
<dbReference type="Proteomes" id="UP000823611">
    <property type="component" value="Unassembled WGS sequence"/>
</dbReference>
<evidence type="ECO:0000313" key="5">
    <source>
        <dbReference type="Proteomes" id="UP000823611"/>
    </source>
</evidence>
<dbReference type="Pfam" id="PF26079">
    <property type="entry name" value="Baseplate_J_C"/>
    <property type="match status" value="1"/>
</dbReference>
<dbReference type="PANTHER" id="PTHR37829:SF3">
    <property type="entry name" value="PROTEIN JAYE-RELATED"/>
    <property type="match status" value="1"/>
</dbReference>
<feature type="domain" description="Baseplate J-like central" evidence="2">
    <location>
        <begin position="176"/>
        <end position="255"/>
    </location>
</feature>
<evidence type="ECO:0000259" key="2">
    <source>
        <dbReference type="Pfam" id="PF26078"/>
    </source>
</evidence>
<sequence>MFENMTFENILKNALDKVPSSFDKREGSIIYDALAPAVAEIAQLYIDLDFILKQTFADTADREYLIMRANERGIKPYSATFAVGKGVFNIPVPIGSRFSIDIYNYTVTELISENTYKMVCETAGSSPNGYTGQLIPVEYIKGLTSAQLTEILVFGEDEEDTESFRKRYLNSFNSQAFGGNIEDYKMKVNSIQGVGGVKVYPVWNGGGTVKIVIISSEYTAPTDELIQSVQTIIDPVQNQGKGLGIAPIGHIVTVEGVTETTLNITTQITYTEGWSFEDIKDAVNNIIDSYFNELNSKWQDTENIIIRISQLESRLLDIDGITDISRTALNGKEENLVLDKNAIVKRGSVSG</sequence>
<comment type="similarity">
    <text evidence="1">Belongs to the Mu gp47/PBSX XkdT family.</text>
</comment>
<dbReference type="InterPro" id="IPR058531">
    <property type="entry name" value="Baseplate_J_M"/>
</dbReference>